<dbReference type="PANTHER" id="PTHR36220">
    <property type="entry name" value="UNNAMED PRODUCT"/>
    <property type="match status" value="1"/>
</dbReference>
<comment type="caution">
    <text evidence="1">The sequence shown here is derived from an EMBL/GenBank/DDBJ whole genome shotgun (WGS) entry which is preliminary data.</text>
</comment>
<dbReference type="InterPro" id="IPR028994">
    <property type="entry name" value="Integrin_alpha_N"/>
</dbReference>
<proteinExistence type="predicted"/>
<dbReference type="AlphaFoldDB" id="A0ABD3Q5G6"/>
<dbReference type="Proteomes" id="UP001516023">
    <property type="component" value="Unassembled WGS sequence"/>
</dbReference>
<dbReference type="SUPFAM" id="SSF50965">
    <property type="entry name" value="Galactose oxidase, central domain"/>
    <property type="match status" value="1"/>
</dbReference>
<gene>
    <name evidence="1" type="ORF">HJC23_008246</name>
</gene>
<keyword evidence="2" id="KW-1185">Reference proteome</keyword>
<evidence type="ECO:0008006" key="3">
    <source>
        <dbReference type="Google" id="ProtNLM"/>
    </source>
</evidence>
<protein>
    <recommendedName>
        <fullName evidence="3">DOMON domain-containing protein</fullName>
    </recommendedName>
</protein>
<dbReference type="InterPro" id="IPR011043">
    <property type="entry name" value="Gal_Oxase/kelch_b-propeller"/>
</dbReference>
<dbReference type="EMBL" id="JABMIG020000068">
    <property type="protein sequence ID" value="KAL3795759.1"/>
    <property type="molecule type" value="Genomic_DNA"/>
</dbReference>
<name>A0ABD3Q5G6_9STRA</name>
<evidence type="ECO:0000313" key="1">
    <source>
        <dbReference type="EMBL" id="KAL3795759.1"/>
    </source>
</evidence>
<accession>A0ABD3Q5G6</accession>
<reference evidence="1 2" key="1">
    <citation type="journal article" date="2020" name="G3 (Bethesda)">
        <title>Improved Reference Genome for Cyclotella cryptica CCMP332, a Model for Cell Wall Morphogenesis, Salinity Adaptation, and Lipid Production in Diatoms (Bacillariophyta).</title>
        <authorList>
            <person name="Roberts W.R."/>
            <person name="Downey K.M."/>
            <person name="Ruck E.C."/>
            <person name="Traller J.C."/>
            <person name="Alverson A.J."/>
        </authorList>
    </citation>
    <scope>NUCLEOTIDE SEQUENCE [LARGE SCALE GENOMIC DNA]</scope>
    <source>
        <strain evidence="1 2">CCMP332</strain>
    </source>
</reference>
<sequence length="214" mass="22833">MMIAVCWQSEYFSILQVVMTVPDMFEYSNSMVLAGINSISALMERLLEIGLVGLSCSPVVAKCCQLGHLLAVGAWFNDPSGHTDAGYVQVFLFNGNGWTQLGLNIDGEANGDRSGSSVSLSSDGRVLTVGAPYYGEIESAGHVRIFQFIGTGWTRLGLNIGGVAASDLFGRAASLSSNDGALSVWVPYAPSGLINSGSDQIYKARSYWIVVFIQ</sequence>
<organism evidence="1 2">
    <name type="scientific">Cyclotella cryptica</name>
    <dbReference type="NCBI Taxonomy" id="29204"/>
    <lineage>
        <taxon>Eukaryota</taxon>
        <taxon>Sar</taxon>
        <taxon>Stramenopiles</taxon>
        <taxon>Ochrophyta</taxon>
        <taxon>Bacillariophyta</taxon>
        <taxon>Coscinodiscophyceae</taxon>
        <taxon>Thalassiosirophycidae</taxon>
        <taxon>Stephanodiscales</taxon>
        <taxon>Stephanodiscaceae</taxon>
        <taxon>Cyclotella</taxon>
    </lineage>
</organism>
<evidence type="ECO:0000313" key="2">
    <source>
        <dbReference type="Proteomes" id="UP001516023"/>
    </source>
</evidence>
<dbReference type="PANTHER" id="PTHR36220:SF1">
    <property type="entry name" value="GAMMA TUBULIN COMPLEX COMPONENT C-TERMINAL DOMAIN-CONTAINING PROTEIN"/>
    <property type="match status" value="1"/>
</dbReference>
<dbReference type="Gene3D" id="2.130.10.130">
    <property type="entry name" value="Integrin alpha, N-terminal"/>
    <property type="match status" value="1"/>
</dbReference>